<dbReference type="InterPro" id="IPR012338">
    <property type="entry name" value="Beta-lactam/transpept-like"/>
</dbReference>
<comment type="subcellular location">
    <subcellularLocation>
        <location evidence="1">Membrane</location>
    </subcellularLocation>
</comment>
<evidence type="ECO:0000256" key="2">
    <source>
        <dbReference type="ARBA" id="ARBA00023136"/>
    </source>
</evidence>
<dbReference type="Gene3D" id="3.90.1310.10">
    <property type="entry name" value="Penicillin-binding protein 2a (Domain 2)"/>
    <property type="match status" value="1"/>
</dbReference>
<evidence type="ECO:0000313" key="5">
    <source>
        <dbReference type="EMBL" id="OHA18525.1"/>
    </source>
</evidence>
<dbReference type="GO" id="GO:0005886">
    <property type="term" value="C:plasma membrane"/>
    <property type="evidence" value="ECO:0007669"/>
    <property type="project" value="TreeGrafter"/>
</dbReference>
<feature type="domain" description="Penicillin-binding protein transpeptidase" evidence="4">
    <location>
        <begin position="250"/>
        <end position="552"/>
    </location>
</feature>
<proteinExistence type="predicted"/>
<dbReference type="Gene3D" id="3.30.450.330">
    <property type="match status" value="1"/>
</dbReference>
<evidence type="ECO:0000313" key="6">
    <source>
        <dbReference type="Proteomes" id="UP000178873"/>
    </source>
</evidence>
<keyword evidence="3" id="KW-0812">Transmembrane</keyword>
<dbReference type="Pfam" id="PF00905">
    <property type="entry name" value="Transpeptidase"/>
    <property type="match status" value="1"/>
</dbReference>
<dbReference type="Proteomes" id="UP000178873">
    <property type="component" value="Unassembled WGS sequence"/>
</dbReference>
<evidence type="ECO:0000256" key="3">
    <source>
        <dbReference type="SAM" id="Phobius"/>
    </source>
</evidence>
<dbReference type="PANTHER" id="PTHR30627">
    <property type="entry name" value="PEPTIDOGLYCAN D,D-TRANSPEPTIDASE"/>
    <property type="match status" value="1"/>
</dbReference>
<dbReference type="GO" id="GO:0008658">
    <property type="term" value="F:penicillin binding"/>
    <property type="evidence" value="ECO:0007669"/>
    <property type="project" value="InterPro"/>
</dbReference>
<keyword evidence="3" id="KW-1133">Transmembrane helix</keyword>
<dbReference type="GO" id="GO:0071555">
    <property type="term" value="P:cell wall organization"/>
    <property type="evidence" value="ECO:0007669"/>
    <property type="project" value="TreeGrafter"/>
</dbReference>
<dbReference type="EMBL" id="MHRF01000004">
    <property type="protein sequence ID" value="OHA18525.1"/>
    <property type="molecule type" value="Genomic_DNA"/>
</dbReference>
<gene>
    <name evidence="5" type="ORF">A2664_02715</name>
</gene>
<evidence type="ECO:0000259" key="4">
    <source>
        <dbReference type="Pfam" id="PF00905"/>
    </source>
</evidence>
<accession>A0A1G2M3Q6</accession>
<dbReference type="InterPro" id="IPR001460">
    <property type="entry name" value="PCN-bd_Tpept"/>
</dbReference>
<protein>
    <recommendedName>
        <fullName evidence="4">Penicillin-binding protein transpeptidase domain-containing protein</fullName>
    </recommendedName>
</protein>
<dbReference type="InterPro" id="IPR050515">
    <property type="entry name" value="Beta-lactam/transpept"/>
</dbReference>
<sequence>MRYNDVWRIRVLWVGMLIIVIGFVGRLYWLQIIEHDTYTRQADRQYASSGADEFNRGSIFFSDKEGKLISAASLASGFLLSINPSLIVDPKSAYEELSKIISGIDKTEFLTKAGKKSDTYEEIAHKLNTIQAAAVRKLNAKWTILSKEQWRFYSGSRLASHVLGLVGYQGDLLAGRYGLERYYNDVLSRDGDNPYTNLFVQIFSATKDALQQKSLEGDIISTIEPQVQATLETELAKIESAWHPDIAGGIVINPQNGEIYAMGVLPNFDPNTFSQEKNSKVFSNPMVEDVYEMGSIIKPITLSIGLDRKVVTPETTYYDAGFLELNGYKISNFDGKSRGTVGIQEILNQSLNTGAVFVERKVGNTIFADYLRKFGIGEETGIDLPSETHGLIENLKSPRDIEYATASFGQGIAMTPIATVRALSVLANGGWLVTPHIVKSVQYAPGVSHRVAPEDRTRVLQAGTSEAISKMLITVYDNALANGTVKIKNYSIAAKTGTAQIANPAGGGYYKDRYLHSFFGYLPGYEAKFLVFFYIVYPKDVQYASETLTHPFVNMAKFLINYYQIPPDR</sequence>
<reference evidence="5 6" key="1">
    <citation type="journal article" date="2016" name="Nat. Commun.">
        <title>Thousands of microbial genomes shed light on interconnected biogeochemical processes in an aquifer system.</title>
        <authorList>
            <person name="Anantharaman K."/>
            <person name="Brown C.T."/>
            <person name="Hug L.A."/>
            <person name="Sharon I."/>
            <person name="Castelle C.J."/>
            <person name="Probst A.J."/>
            <person name="Thomas B.C."/>
            <person name="Singh A."/>
            <person name="Wilkins M.J."/>
            <person name="Karaoz U."/>
            <person name="Brodie E.L."/>
            <person name="Williams K.H."/>
            <person name="Hubbard S.S."/>
            <person name="Banfield J.F."/>
        </authorList>
    </citation>
    <scope>NUCLEOTIDE SEQUENCE [LARGE SCALE GENOMIC DNA]</scope>
</reference>
<organism evidence="5 6">
    <name type="scientific">Candidatus Taylorbacteria bacterium RIFCSPHIGHO2_01_FULL_46_22b</name>
    <dbReference type="NCBI Taxonomy" id="1802301"/>
    <lineage>
        <taxon>Bacteria</taxon>
        <taxon>Candidatus Tayloriibacteriota</taxon>
    </lineage>
</organism>
<dbReference type="InterPro" id="IPR036138">
    <property type="entry name" value="PBP_dimer_sf"/>
</dbReference>
<dbReference type="SUPFAM" id="SSF56519">
    <property type="entry name" value="Penicillin binding protein dimerisation domain"/>
    <property type="match status" value="1"/>
</dbReference>
<dbReference type="AlphaFoldDB" id="A0A1G2M3Q6"/>
<keyword evidence="2 3" id="KW-0472">Membrane</keyword>
<dbReference type="Gene3D" id="3.40.710.10">
    <property type="entry name" value="DD-peptidase/beta-lactamase superfamily"/>
    <property type="match status" value="1"/>
</dbReference>
<evidence type="ECO:0000256" key="1">
    <source>
        <dbReference type="ARBA" id="ARBA00004370"/>
    </source>
</evidence>
<dbReference type="PANTHER" id="PTHR30627:SF1">
    <property type="entry name" value="PEPTIDOGLYCAN D,D-TRANSPEPTIDASE FTSI"/>
    <property type="match status" value="1"/>
</dbReference>
<name>A0A1G2M3Q6_9BACT</name>
<feature type="transmembrane region" description="Helical" evidence="3">
    <location>
        <begin position="12"/>
        <end position="30"/>
    </location>
</feature>
<comment type="caution">
    <text evidence="5">The sequence shown here is derived from an EMBL/GenBank/DDBJ whole genome shotgun (WGS) entry which is preliminary data.</text>
</comment>
<dbReference type="SUPFAM" id="SSF56601">
    <property type="entry name" value="beta-lactamase/transpeptidase-like"/>
    <property type="match status" value="1"/>
</dbReference>
<dbReference type="STRING" id="1802301.A2664_02715"/>